<dbReference type="Proteomes" id="UP000217083">
    <property type="component" value="Unassembled WGS sequence"/>
</dbReference>
<reference evidence="1 2" key="2">
    <citation type="submission" date="2017-09" db="EMBL/GenBank/DDBJ databases">
        <title>Bacillus patelloidae sp. nov., isolated from the intestinal tract of a marine limpet.</title>
        <authorList>
            <person name="Liu R."/>
            <person name="Dong C."/>
            <person name="Shao Z."/>
        </authorList>
    </citation>
    <scope>NUCLEOTIDE SEQUENCE [LARGE SCALE GENOMIC DNA]</scope>
    <source>
        <strain evidence="1 2">SA5d-4</strain>
    </source>
</reference>
<dbReference type="EMBL" id="NPIA01000003">
    <property type="protein sequence ID" value="OZM57431.1"/>
    <property type="molecule type" value="Genomic_DNA"/>
</dbReference>
<name>A0A263BUK6_9BACI</name>
<sequence length="80" mass="9614">MDTQEYDKALYYASHLCCQDLIILMVQTKDDLLSKKIEQFILSFKFEQDIKNVEKKRQQLIEYITHATESLPIQYNEYAF</sequence>
<organism evidence="1 2">
    <name type="scientific">Lottiidibacillus patelloidae</name>
    <dbReference type="NCBI Taxonomy" id="2670334"/>
    <lineage>
        <taxon>Bacteria</taxon>
        <taxon>Bacillati</taxon>
        <taxon>Bacillota</taxon>
        <taxon>Bacilli</taxon>
        <taxon>Bacillales</taxon>
        <taxon>Bacillaceae</taxon>
        <taxon>Lottiidibacillus</taxon>
    </lineage>
</organism>
<protein>
    <submittedName>
        <fullName evidence="1">Uncharacterized protein</fullName>
    </submittedName>
</protein>
<gene>
    <name evidence="1" type="ORF">CIB95_08210</name>
</gene>
<evidence type="ECO:0000313" key="2">
    <source>
        <dbReference type="Proteomes" id="UP000217083"/>
    </source>
</evidence>
<proteinExistence type="predicted"/>
<dbReference type="RefSeq" id="WP_094924082.1">
    <property type="nucleotide sequence ID" value="NZ_NPIA01000003.1"/>
</dbReference>
<dbReference type="AlphaFoldDB" id="A0A263BUK6"/>
<keyword evidence="2" id="KW-1185">Reference proteome</keyword>
<reference evidence="2" key="1">
    <citation type="submission" date="2017-08" db="EMBL/GenBank/DDBJ databases">
        <authorList>
            <person name="Huang Z."/>
        </authorList>
    </citation>
    <scope>NUCLEOTIDE SEQUENCE [LARGE SCALE GENOMIC DNA]</scope>
    <source>
        <strain evidence="2">SA5d-4</strain>
    </source>
</reference>
<dbReference type="Pfam" id="PF14148">
    <property type="entry name" value="YhdB"/>
    <property type="match status" value="1"/>
</dbReference>
<dbReference type="InterPro" id="IPR025431">
    <property type="entry name" value="YhdB-like"/>
</dbReference>
<evidence type="ECO:0000313" key="1">
    <source>
        <dbReference type="EMBL" id="OZM57431.1"/>
    </source>
</evidence>
<accession>A0A263BUK6</accession>
<comment type="caution">
    <text evidence="1">The sequence shown here is derived from an EMBL/GenBank/DDBJ whole genome shotgun (WGS) entry which is preliminary data.</text>
</comment>